<name>A0ABD3FKM9_9STRA</name>
<feature type="compositionally biased region" description="Basic and acidic residues" evidence="1">
    <location>
        <begin position="1"/>
        <end position="21"/>
    </location>
</feature>
<comment type="caution">
    <text evidence="2">The sequence shown here is derived from an EMBL/GenBank/DDBJ whole genome shotgun (WGS) entry which is preliminary data.</text>
</comment>
<accession>A0ABD3FKM9</accession>
<dbReference type="Proteomes" id="UP001632037">
    <property type="component" value="Unassembled WGS sequence"/>
</dbReference>
<organism evidence="2 3">
    <name type="scientific">Phytophthora oleae</name>
    <dbReference type="NCBI Taxonomy" id="2107226"/>
    <lineage>
        <taxon>Eukaryota</taxon>
        <taxon>Sar</taxon>
        <taxon>Stramenopiles</taxon>
        <taxon>Oomycota</taxon>
        <taxon>Peronosporomycetes</taxon>
        <taxon>Peronosporales</taxon>
        <taxon>Peronosporaceae</taxon>
        <taxon>Phytophthora</taxon>
    </lineage>
</organism>
<gene>
    <name evidence="2" type="ORF">V7S43_008934</name>
</gene>
<dbReference type="EMBL" id="JBIMZQ010000018">
    <property type="protein sequence ID" value="KAL3666145.1"/>
    <property type="molecule type" value="Genomic_DNA"/>
</dbReference>
<evidence type="ECO:0000313" key="3">
    <source>
        <dbReference type="Proteomes" id="UP001632037"/>
    </source>
</evidence>
<sequence>MLEAEHQEEMAEQHSGYDKVTHASTAVQSALATLKMMKDADANEELISRAQQKLDVLVQRWMDEMDPN</sequence>
<feature type="region of interest" description="Disordered" evidence="1">
    <location>
        <begin position="1"/>
        <end position="22"/>
    </location>
</feature>
<reference evidence="2 3" key="1">
    <citation type="submission" date="2024-09" db="EMBL/GenBank/DDBJ databases">
        <title>Genome sequencing and assembly of Phytophthora oleae, isolate VK10A, causative agent of rot of olive drupes.</title>
        <authorList>
            <person name="Conti Taguali S."/>
            <person name="Riolo M."/>
            <person name="La Spada F."/>
            <person name="Cacciola S.O."/>
            <person name="Dionisio G."/>
        </authorList>
    </citation>
    <scope>NUCLEOTIDE SEQUENCE [LARGE SCALE GENOMIC DNA]</scope>
    <source>
        <strain evidence="2 3">VK10A</strain>
    </source>
</reference>
<proteinExistence type="predicted"/>
<dbReference type="AlphaFoldDB" id="A0ABD3FKM9"/>
<evidence type="ECO:0000313" key="2">
    <source>
        <dbReference type="EMBL" id="KAL3666145.1"/>
    </source>
</evidence>
<evidence type="ECO:0000256" key="1">
    <source>
        <dbReference type="SAM" id="MobiDB-lite"/>
    </source>
</evidence>
<protein>
    <submittedName>
        <fullName evidence="2">Uncharacterized protein</fullName>
    </submittedName>
</protein>
<keyword evidence="3" id="KW-1185">Reference proteome</keyword>